<sequence length="460" mass="51947">MSITYEYSSLVTTLSFVLLALMSVRYSFQPQKAVFSYLFFLFIFTGSLYGAEGANLTFYTRGTGLMPLSIINIYLLFLFVYAGIATRVIGPYKSIPAPKLVTVPLVLLTILFILYAGFGVLKGVAIENVLSRRGLITLLNMTILYYTLKWVIDCDVNLDLFVKLLVSVAIAMAIYGLIRFLLFGGDPANYYANFEGSRSRLTFFDYGQSVLFLVTTICLYLGSAYKKGFKKIVAYSGSGILFVNILFSFRRTALLGLMFVVIWLFCISSLRKKMAIAILSLLLIAVSINILQTRFQNDKKKQSMTSDLVANDGSFDVKKNRFGEIYHAVAKTNEINPFFGAGPWGVNCPRITPWKETDFVHSSLGHMYVKMGLVGLLVYVWLLVSYVLWWVFARRKKWKNERMKIIGDAFFCGFLFEIPDLLFGTPFIIYRHTQILAILLVLPGICQYLGNKLDASVSAR</sequence>
<dbReference type="KEGG" id="dalk:DSCA_23290"/>
<dbReference type="AlphaFoldDB" id="A0A5K7YKJ3"/>
<evidence type="ECO:0000259" key="6">
    <source>
        <dbReference type="Pfam" id="PF04932"/>
    </source>
</evidence>
<evidence type="ECO:0000256" key="3">
    <source>
        <dbReference type="ARBA" id="ARBA00022989"/>
    </source>
</evidence>
<feature type="transmembrane region" description="Helical" evidence="5">
    <location>
        <begin position="33"/>
        <end position="51"/>
    </location>
</feature>
<dbReference type="InterPro" id="IPR051533">
    <property type="entry name" value="WaaL-like"/>
</dbReference>
<dbReference type="InterPro" id="IPR007016">
    <property type="entry name" value="O-antigen_ligase-rel_domated"/>
</dbReference>
<dbReference type="GO" id="GO:0016020">
    <property type="term" value="C:membrane"/>
    <property type="evidence" value="ECO:0007669"/>
    <property type="project" value="UniProtKB-SubCell"/>
</dbReference>
<feature type="transmembrane region" description="Helical" evidence="5">
    <location>
        <begin position="203"/>
        <end position="222"/>
    </location>
</feature>
<proteinExistence type="predicted"/>
<keyword evidence="4 5" id="KW-0472">Membrane</keyword>
<feature type="transmembrane region" description="Helical" evidence="5">
    <location>
        <begin position="253"/>
        <end position="270"/>
    </location>
</feature>
<feature type="transmembrane region" description="Helical" evidence="5">
    <location>
        <begin position="277"/>
        <end position="295"/>
    </location>
</feature>
<feature type="transmembrane region" description="Helical" evidence="5">
    <location>
        <begin position="71"/>
        <end position="89"/>
    </location>
</feature>
<organism evidence="7 8">
    <name type="scientific">Desulfosarcina alkanivorans</name>
    <dbReference type="NCBI Taxonomy" id="571177"/>
    <lineage>
        <taxon>Bacteria</taxon>
        <taxon>Pseudomonadati</taxon>
        <taxon>Thermodesulfobacteriota</taxon>
        <taxon>Desulfobacteria</taxon>
        <taxon>Desulfobacterales</taxon>
        <taxon>Desulfosarcinaceae</taxon>
        <taxon>Desulfosarcina</taxon>
    </lineage>
</organism>
<protein>
    <recommendedName>
        <fullName evidence="6">O-antigen ligase-related domain-containing protein</fullName>
    </recommendedName>
</protein>
<evidence type="ECO:0000256" key="2">
    <source>
        <dbReference type="ARBA" id="ARBA00022692"/>
    </source>
</evidence>
<reference evidence="7 8" key="1">
    <citation type="submission" date="2019-11" db="EMBL/GenBank/DDBJ databases">
        <title>Comparative genomics of hydrocarbon-degrading Desulfosarcina strains.</title>
        <authorList>
            <person name="Watanabe M."/>
            <person name="Kojima H."/>
            <person name="Fukui M."/>
        </authorList>
    </citation>
    <scope>NUCLEOTIDE SEQUENCE [LARGE SCALE GENOMIC DNA]</scope>
    <source>
        <strain evidence="7 8">PL12</strain>
    </source>
</reference>
<dbReference type="PANTHER" id="PTHR37422:SF13">
    <property type="entry name" value="LIPOPOLYSACCHARIDE BIOSYNTHESIS PROTEIN PA4999-RELATED"/>
    <property type="match status" value="1"/>
</dbReference>
<feature type="transmembrane region" description="Helical" evidence="5">
    <location>
        <begin position="6"/>
        <end position="26"/>
    </location>
</feature>
<dbReference type="RefSeq" id="WP_155316568.1">
    <property type="nucleotide sequence ID" value="NZ_AP021874.1"/>
</dbReference>
<name>A0A5K7YKJ3_9BACT</name>
<evidence type="ECO:0000256" key="4">
    <source>
        <dbReference type="ARBA" id="ARBA00023136"/>
    </source>
</evidence>
<evidence type="ECO:0000256" key="5">
    <source>
        <dbReference type="SAM" id="Phobius"/>
    </source>
</evidence>
<feature type="transmembrane region" description="Helical" evidence="5">
    <location>
        <begin position="405"/>
        <end position="423"/>
    </location>
</feature>
<accession>A0A5K7YKJ3</accession>
<feature type="transmembrane region" description="Helical" evidence="5">
    <location>
        <begin position="371"/>
        <end position="393"/>
    </location>
</feature>
<dbReference type="EMBL" id="AP021874">
    <property type="protein sequence ID" value="BBO68399.1"/>
    <property type="molecule type" value="Genomic_DNA"/>
</dbReference>
<feature type="domain" description="O-antigen ligase-related" evidence="6">
    <location>
        <begin position="240"/>
        <end position="380"/>
    </location>
</feature>
<feature type="transmembrane region" description="Helical" evidence="5">
    <location>
        <begin position="429"/>
        <end position="450"/>
    </location>
</feature>
<keyword evidence="2 5" id="KW-0812">Transmembrane</keyword>
<gene>
    <name evidence="7" type="ORF">DSCA_23290</name>
</gene>
<dbReference type="PANTHER" id="PTHR37422">
    <property type="entry name" value="TEICHURONIC ACID BIOSYNTHESIS PROTEIN TUAE"/>
    <property type="match status" value="1"/>
</dbReference>
<dbReference type="Proteomes" id="UP000427906">
    <property type="component" value="Chromosome"/>
</dbReference>
<feature type="transmembrane region" description="Helical" evidence="5">
    <location>
        <begin position="101"/>
        <end position="118"/>
    </location>
</feature>
<feature type="transmembrane region" description="Helical" evidence="5">
    <location>
        <begin position="160"/>
        <end position="183"/>
    </location>
</feature>
<dbReference type="Pfam" id="PF04932">
    <property type="entry name" value="Wzy_C"/>
    <property type="match status" value="1"/>
</dbReference>
<evidence type="ECO:0000313" key="8">
    <source>
        <dbReference type="Proteomes" id="UP000427906"/>
    </source>
</evidence>
<keyword evidence="8" id="KW-1185">Reference proteome</keyword>
<feature type="transmembrane region" description="Helical" evidence="5">
    <location>
        <begin position="130"/>
        <end position="148"/>
    </location>
</feature>
<evidence type="ECO:0000256" key="1">
    <source>
        <dbReference type="ARBA" id="ARBA00004141"/>
    </source>
</evidence>
<evidence type="ECO:0000313" key="7">
    <source>
        <dbReference type="EMBL" id="BBO68399.1"/>
    </source>
</evidence>
<comment type="subcellular location">
    <subcellularLocation>
        <location evidence="1">Membrane</location>
        <topology evidence="1">Multi-pass membrane protein</topology>
    </subcellularLocation>
</comment>
<keyword evidence="3 5" id="KW-1133">Transmembrane helix</keyword>